<evidence type="ECO:0000313" key="2">
    <source>
        <dbReference type="EMBL" id="JAT55895.1"/>
    </source>
</evidence>
<feature type="region of interest" description="Disordered" evidence="1">
    <location>
        <begin position="29"/>
        <end position="58"/>
    </location>
</feature>
<sequence length="109" mass="11619">RGCVLLAADGEELDFQRGEEEGWRWTHLGVGDAGREGGTVGEDGPAGLAGEGGDDLVDVRPHPQVVVSVPPQARQYPRRDRPAVPLPQLRPLLLLLGPAPPHRSASPRP</sequence>
<dbReference type="EMBL" id="GDJX01012041">
    <property type="protein sequence ID" value="JAT55895.1"/>
    <property type="molecule type" value="Transcribed_RNA"/>
</dbReference>
<feature type="non-terminal residue" evidence="2">
    <location>
        <position position="109"/>
    </location>
</feature>
<accession>A0A1D1YMQ5</accession>
<feature type="non-terminal residue" evidence="2">
    <location>
        <position position="1"/>
    </location>
</feature>
<proteinExistence type="predicted"/>
<evidence type="ECO:0000256" key="1">
    <source>
        <dbReference type="SAM" id="MobiDB-lite"/>
    </source>
</evidence>
<organism evidence="2">
    <name type="scientific">Anthurium amnicola</name>
    <dbReference type="NCBI Taxonomy" id="1678845"/>
    <lineage>
        <taxon>Eukaryota</taxon>
        <taxon>Viridiplantae</taxon>
        <taxon>Streptophyta</taxon>
        <taxon>Embryophyta</taxon>
        <taxon>Tracheophyta</taxon>
        <taxon>Spermatophyta</taxon>
        <taxon>Magnoliopsida</taxon>
        <taxon>Liliopsida</taxon>
        <taxon>Araceae</taxon>
        <taxon>Pothoideae</taxon>
        <taxon>Potheae</taxon>
        <taxon>Anthurium</taxon>
    </lineage>
</organism>
<reference evidence="2" key="1">
    <citation type="submission" date="2015-07" db="EMBL/GenBank/DDBJ databases">
        <title>Transcriptome Assembly of Anthurium amnicola.</title>
        <authorList>
            <person name="Suzuki J."/>
        </authorList>
    </citation>
    <scope>NUCLEOTIDE SEQUENCE</scope>
</reference>
<dbReference type="AlphaFoldDB" id="A0A1D1YMQ5"/>
<name>A0A1D1YMQ5_9ARAE</name>
<gene>
    <name evidence="2" type="primary">AIM31</name>
    <name evidence="2" type="ORF">g.113504</name>
</gene>
<protein>
    <submittedName>
        <fullName evidence="2">Altered inheritance of mitochondria protein 31, mitochondrial</fullName>
    </submittedName>
</protein>